<name>A0A073B6S7_9PSEU</name>
<comment type="subunit">
    <text evidence="3">UreD, UreF and UreG form a complex that acts as a GTP-hydrolysis-dependent molecular chaperone, activating the urease apoprotein by helping to assemble the nickel containing metallocenter of UreC. The UreE protein probably delivers the nickel.</text>
</comment>
<dbReference type="Gene3D" id="1.10.4190.10">
    <property type="entry name" value="Urease accessory protein UreF"/>
    <property type="match status" value="1"/>
</dbReference>
<evidence type="ECO:0000313" key="5">
    <source>
        <dbReference type="Proteomes" id="UP000031419"/>
    </source>
</evidence>
<dbReference type="AlphaFoldDB" id="A0A073B6S7"/>
<comment type="similarity">
    <text evidence="3">Belongs to the UreF family.</text>
</comment>
<dbReference type="GO" id="GO:0016151">
    <property type="term" value="F:nickel cation binding"/>
    <property type="evidence" value="ECO:0007669"/>
    <property type="project" value="UniProtKB-UniRule"/>
</dbReference>
<proteinExistence type="inferred from homology"/>
<dbReference type="InterPro" id="IPR038277">
    <property type="entry name" value="UreF_sf"/>
</dbReference>
<dbReference type="PIRSF" id="PIRSF009467">
    <property type="entry name" value="Ureas_acces_UreF"/>
    <property type="match status" value="1"/>
</dbReference>
<evidence type="ECO:0000256" key="3">
    <source>
        <dbReference type="HAMAP-Rule" id="MF_01385"/>
    </source>
</evidence>
<keyword evidence="2 3" id="KW-0143">Chaperone</keyword>
<evidence type="ECO:0000256" key="2">
    <source>
        <dbReference type="ARBA" id="ARBA00023186"/>
    </source>
</evidence>
<comment type="caution">
    <text evidence="4">The sequence shown here is derived from an EMBL/GenBank/DDBJ whole genome shotgun (WGS) entry which is preliminary data.</text>
</comment>
<dbReference type="EMBL" id="JNVU01000039">
    <property type="protein sequence ID" value="KEI43379.1"/>
    <property type="molecule type" value="Genomic_DNA"/>
</dbReference>
<keyword evidence="1 3" id="KW-0996">Nickel insertion</keyword>
<comment type="subcellular location">
    <subcellularLocation>
        <location evidence="3">Cytoplasm</location>
    </subcellularLocation>
</comment>
<reference evidence="4 5" key="1">
    <citation type="submission" date="2014-06" db="EMBL/GenBank/DDBJ databases">
        <title>Saccharopolyspora rectivirgula DSM-43113 Genome sequencing.</title>
        <authorList>
            <person name="Barrera C."/>
            <person name="Millon L."/>
            <person name="Rognon B."/>
            <person name="Zaugg C."/>
            <person name="Monod M."/>
        </authorList>
    </citation>
    <scope>NUCLEOTIDE SEQUENCE [LARGE SCALE GENOMIC DNA]</scope>
    <source>
        <strain evidence="4 5">DSM 43113</strain>
    </source>
</reference>
<organism evidence="4 5">
    <name type="scientific">Saccharopolyspora rectivirgula</name>
    <dbReference type="NCBI Taxonomy" id="28042"/>
    <lineage>
        <taxon>Bacteria</taxon>
        <taxon>Bacillati</taxon>
        <taxon>Actinomycetota</taxon>
        <taxon>Actinomycetes</taxon>
        <taxon>Pseudonocardiales</taxon>
        <taxon>Pseudonocardiaceae</taxon>
        <taxon>Saccharopolyspora</taxon>
    </lineage>
</organism>
<keyword evidence="5" id="KW-1185">Reference proteome</keyword>
<dbReference type="STRING" id="28042.GU90_16650"/>
<dbReference type="eggNOG" id="COG0830">
    <property type="taxonomic scope" value="Bacteria"/>
</dbReference>
<accession>A0A073B6S7</accession>
<keyword evidence="3" id="KW-0963">Cytoplasm</keyword>
<dbReference type="HAMAP" id="MF_01385">
    <property type="entry name" value="UreF"/>
    <property type="match status" value="1"/>
</dbReference>
<dbReference type="InterPro" id="IPR002639">
    <property type="entry name" value="UreF"/>
</dbReference>
<evidence type="ECO:0000313" key="4">
    <source>
        <dbReference type="EMBL" id="KEI43379.1"/>
    </source>
</evidence>
<gene>
    <name evidence="3" type="primary">ureF</name>
    <name evidence="4" type="ORF">GU90_16650</name>
</gene>
<dbReference type="Proteomes" id="UP000031419">
    <property type="component" value="Unassembled WGS sequence"/>
</dbReference>
<dbReference type="PANTHER" id="PTHR33620:SF1">
    <property type="entry name" value="UREASE ACCESSORY PROTEIN F"/>
    <property type="match status" value="1"/>
</dbReference>
<dbReference type="GO" id="GO:0005737">
    <property type="term" value="C:cytoplasm"/>
    <property type="evidence" value="ECO:0007669"/>
    <property type="project" value="UniProtKB-SubCell"/>
</dbReference>
<protein>
    <recommendedName>
        <fullName evidence="3">Urease accessory protein UreF</fullName>
    </recommendedName>
</protein>
<dbReference type="Pfam" id="PF01730">
    <property type="entry name" value="UreF"/>
    <property type="match status" value="1"/>
</dbReference>
<evidence type="ECO:0000256" key="1">
    <source>
        <dbReference type="ARBA" id="ARBA00022988"/>
    </source>
</evidence>
<dbReference type="PANTHER" id="PTHR33620">
    <property type="entry name" value="UREASE ACCESSORY PROTEIN F"/>
    <property type="match status" value="1"/>
</dbReference>
<comment type="function">
    <text evidence="3">Required for maturation of urease via the functional incorporation of the urease nickel metallocenter.</text>
</comment>
<dbReference type="RefSeq" id="WP_029720695.1">
    <property type="nucleotide sequence ID" value="NZ_JNVU01000039.1"/>
</dbReference>
<sequence>MRAGLAVLALADARFPGGGHVHSGGVEEAASRGLISAVAELRAFLRGRLRTAGALQAVFAAAAAHATTRGVHSGHWRELDVELDARTPSPAQREASRAQGQGLLRAGRTAWPSPLLDELVAATPRPHHPIALGALAAVGGAGPREAALAAGYLAVSGSSSAAVRLLGLNPFDVNAAVTGLAEELDRIADQAAATAGAAPADLSAPGSPALDLLAEAHAHHHRKEVRLFAS</sequence>